<comment type="caution">
    <text evidence="2">The sequence shown here is derived from an EMBL/GenBank/DDBJ whole genome shotgun (WGS) entry which is preliminary data.</text>
</comment>
<feature type="domain" description="PilZ" evidence="1">
    <location>
        <begin position="94"/>
        <end position="189"/>
    </location>
</feature>
<sequence length="232" mass="26986">MPTTLSWEPLIHARPVSAQVGCRSRFCIYQRRHHPIHTRDTRHQTVPGPILWQGNRSKNPDRCDRECRGFSVHRFCRHQRDTGRTLSMRHNNERAYIRHPADIPLEVSPASHSVCAGAVRNLSRGGLSFSSPVPYSRDQEVDLIIRCCPNPLHVRGQVVWCEPKDGDFEIGIAFYSPGDAYQVRMVEQICQIEQYRRDMRVREGRDLTIEQAAREWIDRYAHQFAQGDWSDE</sequence>
<gene>
    <name evidence="2" type="ORF">EZI54_02930</name>
</gene>
<evidence type="ECO:0000259" key="1">
    <source>
        <dbReference type="Pfam" id="PF07238"/>
    </source>
</evidence>
<accession>A0ABY1ZRM4</accession>
<dbReference type="Proteomes" id="UP000313645">
    <property type="component" value="Unassembled WGS sequence"/>
</dbReference>
<evidence type="ECO:0000313" key="3">
    <source>
        <dbReference type="Proteomes" id="UP000313645"/>
    </source>
</evidence>
<dbReference type="Pfam" id="PF07238">
    <property type="entry name" value="PilZ"/>
    <property type="match status" value="1"/>
</dbReference>
<dbReference type="EMBL" id="SJDL01000003">
    <property type="protein sequence ID" value="TBW58841.1"/>
    <property type="molecule type" value="Genomic_DNA"/>
</dbReference>
<proteinExistence type="predicted"/>
<evidence type="ECO:0000313" key="2">
    <source>
        <dbReference type="EMBL" id="TBW58841.1"/>
    </source>
</evidence>
<reference evidence="2 3" key="1">
    <citation type="submission" date="2019-02" db="EMBL/GenBank/DDBJ databases">
        <title>Marinobacter halodurans sp. nov., a marine bacterium isolated from sea tidal flat.</title>
        <authorList>
            <person name="Yoo Y."/>
            <person name="Lee D.W."/>
            <person name="Kim B.S."/>
            <person name="Kim J.-J."/>
        </authorList>
    </citation>
    <scope>NUCLEOTIDE SEQUENCE [LARGE SCALE GENOMIC DNA]</scope>
    <source>
        <strain evidence="2 3">YJ-S3-2</strain>
    </source>
</reference>
<organism evidence="2 3">
    <name type="scientific">Marinobacter halodurans</name>
    <dbReference type="NCBI Taxonomy" id="2528979"/>
    <lineage>
        <taxon>Bacteria</taxon>
        <taxon>Pseudomonadati</taxon>
        <taxon>Pseudomonadota</taxon>
        <taxon>Gammaproteobacteria</taxon>
        <taxon>Pseudomonadales</taxon>
        <taxon>Marinobacteraceae</taxon>
        <taxon>Marinobacter</taxon>
    </lineage>
</organism>
<dbReference type="InterPro" id="IPR009875">
    <property type="entry name" value="PilZ_domain"/>
</dbReference>
<keyword evidence="3" id="KW-1185">Reference proteome</keyword>
<name>A0ABY1ZRM4_9GAMM</name>
<protein>
    <submittedName>
        <fullName evidence="2">PilZ domain-containing protein</fullName>
    </submittedName>
</protein>
<dbReference type="SUPFAM" id="SSF141371">
    <property type="entry name" value="PilZ domain-like"/>
    <property type="match status" value="1"/>
</dbReference>
<dbReference type="Gene3D" id="2.40.10.220">
    <property type="entry name" value="predicted glycosyltransferase like domains"/>
    <property type="match status" value="1"/>
</dbReference>